<dbReference type="AlphaFoldDB" id="A0A811YZI8"/>
<feature type="region of interest" description="Disordered" evidence="1">
    <location>
        <begin position="1"/>
        <end position="65"/>
    </location>
</feature>
<dbReference type="EMBL" id="CAJHUB010000746">
    <property type="protein sequence ID" value="CAD7679872.1"/>
    <property type="molecule type" value="Genomic_DNA"/>
</dbReference>
<accession>A0A811YZI8</accession>
<evidence type="ECO:0000313" key="2">
    <source>
        <dbReference type="EMBL" id="CAD7679872.1"/>
    </source>
</evidence>
<evidence type="ECO:0000313" key="3">
    <source>
        <dbReference type="Proteomes" id="UP000645828"/>
    </source>
</evidence>
<dbReference type="Proteomes" id="UP000645828">
    <property type="component" value="Unassembled WGS sequence"/>
</dbReference>
<protein>
    <submittedName>
        <fullName evidence="2">(raccoon dog) hypothetical protein</fullName>
    </submittedName>
</protein>
<reference evidence="2" key="1">
    <citation type="submission" date="2020-12" db="EMBL/GenBank/DDBJ databases">
        <authorList>
            <consortium name="Molecular Ecology Group"/>
        </authorList>
    </citation>
    <scope>NUCLEOTIDE SEQUENCE</scope>
    <source>
        <strain evidence="2">TBG_1078</strain>
    </source>
</reference>
<evidence type="ECO:0000256" key="1">
    <source>
        <dbReference type="SAM" id="MobiDB-lite"/>
    </source>
</evidence>
<sequence>MQLLAPGSTSRSKRKTQGNTELAYPGTRRNPTVRERPQGEQTKRRAETRDPAALGSKGPPGLGLGEARKLETLALFLHSASQHSFSSDVALAVCLETPCRAHPTAHTWIPATSSFQVVPSPGARTLRPGSSPSPLVIHSVLRDRLLQSSSGDRTVPEHRLGGTV</sequence>
<keyword evidence="3" id="KW-1185">Reference proteome</keyword>
<feature type="compositionally biased region" description="Basic and acidic residues" evidence="1">
    <location>
        <begin position="32"/>
        <end position="50"/>
    </location>
</feature>
<proteinExistence type="predicted"/>
<name>A0A811YZI8_NYCPR</name>
<comment type="caution">
    <text evidence="2">The sequence shown here is derived from an EMBL/GenBank/DDBJ whole genome shotgun (WGS) entry which is preliminary data.</text>
</comment>
<organism evidence="2 3">
    <name type="scientific">Nyctereutes procyonoides</name>
    <name type="common">Raccoon dog</name>
    <name type="synonym">Canis procyonoides</name>
    <dbReference type="NCBI Taxonomy" id="34880"/>
    <lineage>
        <taxon>Eukaryota</taxon>
        <taxon>Metazoa</taxon>
        <taxon>Chordata</taxon>
        <taxon>Craniata</taxon>
        <taxon>Vertebrata</taxon>
        <taxon>Euteleostomi</taxon>
        <taxon>Mammalia</taxon>
        <taxon>Eutheria</taxon>
        <taxon>Laurasiatheria</taxon>
        <taxon>Carnivora</taxon>
        <taxon>Caniformia</taxon>
        <taxon>Canidae</taxon>
        <taxon>Nyctereutes</taxon>
    </lineage>
</organism>
<gene>
    <name evidence="2" type="ORF">NYPRO_LOCUS12671</name>
</gene>